<evidence type="ECO:0000256" key="1">
    <source>
        <dbReference type="SAM" id="SignalP"/>
    </source>
</evidence>
<evidence type="ECO:0000313" key="4">
    <source>
        <dbReference type="Proteomes" id="UP000095282"/>
    </source>
</evidence>
<accession>A0A1I7UG46</accession>
<feature type="signal peptide" evidence="1">
    <location>
        <begin position="1"/>
        <end position="19"/>
    </location>
</feature>
<organism evidence="4 5">
    <name type="scientific">Caenorhabditis tropicalis</name>
    <dbReference type="NCBI Taxonomy" id="1561998"/>
    <lineage>
        <taxon>Eukaryota</taxon>
        <taxon>Metazoa</taxon>
        <taxon>Ecdysozoa</taxon>
        <taxon>Nematoda</taxon>
        <taxon>Chromadorea</taxon>
        <taxon>Rhabditida</taxon>
        <taxon>Rhabditina</taxon>
        <taxon>Rhabditomorpha</taxon>
        <taxon>Rhabditoidea</taxon>
        <taxon>Rhabditidae</taxon>
        <taxon>Peloderinae</taxon>
        <taxon>Caenorhabditis</taxon>
    </lineage>
</organism>
<dbReference type="PROSITE" id="PS50041">
    <property type="entry name" value="C_TYPE_LECTIN_2"/>
    <property type="match status" value="2"/>
</dbReference>
<dbReference type="PROSITE" id="PS50234">
    <property type="entry name" value="VWFA"/>
    <property type="match status" value="2"/>
</dbReference>
<keyword evidence="1" id="KW-0732">Signal</keyword>
<keyword evidence="4" id="KW-1185">Reference proteome</keyword>
<dbReference type="WBParaSite" id="Csp11.Scaffold629.g8986.t1">
    <property type="protein sequence ID" value="Csp11.Scaffold629.g8986.t1"/>
    <property type="gene ID" value="Csp11.Scaffold629.g8986"/>
</dbReference>
<feature type="chain" id="PRO_5009308873" evidence="1">
    <location>
        <begin position="20"/>
        <end position="836"/>
    </location>
</feature>
<dbReference type="Pfam" id="PF00092">
    <property type="entry name" value="VWA"/>
    <property type="match status" value="2"/>
</dbReference>
<evidence type="ECO:0000259" key="3">
    <source>
        <dbReference type="PROSITE" id="PS50234"/>
    </source>
</evidence>
<dbReference type="CDD" id="cd00037">
    <property type="entry name" value="CLECT"/>
    <property type="match status" value="2"/>
</dbReference>
<dbReference type="GO" id="GO:0045087">
    <property type="term" value="P:innate immune response"/>
    <property type="evidence" value="ECO:0007669"/>
    <property type="project" value="TreeGrafter"/>
</dbReference>
<dbReference type="PANTHER" id="PTHR31024:SF6">
    <property type="entry name" value="VWFA DOMAIN-CONTAINING PROTEIN"/>
    <property type="match status" value="1"/>
</dbReference>
<dbReference type="Proteomes" id="UP000095282">
    <property type="component" value="Unplaced"/>
</dbReference>
<feature type="domain" description="C-type lectin" evidence="2">
    <location>
        <begin position="258"/>
        <end position="388"/>
    </location>
</feature>
<proteinExistence type="predicted"/>
<feature type="domain" description="C-type lectin" evidence="2">
    <location>
        <begin position="685"/>
        <end position="815"/>
    </location>
</feature>
<dbReference type="InterPro" id="IPR036465">
    <property type="entry name" value="vWFA_dom_sf"/>
</dbReference>
<dbReference type="Gene3D" id="3.10.100.10">
    <property type="entry name" value="Mannose-Binding Protein A, subunit A"/>
    <property type="match status" value="2"/>
</dbReference>
<sequence>MTFNSSLLFLLFSVLLCYAVPISRSSNCADSYIDRLCGEDQSNLWLDIVVVVDNSQGMTKSGLTAVAAEISSLFVSTQQLGIQPNNPRTSRIGIVTYNQEATVVAGLNNFTTVDDLTETVYAALNNVAPVKDSYLHTGLEKANDIFEQESFNTDRAHYKKLVIVYASEYRGTGQQDPLPLAIRMQQTISIATVAYSQDDNVGLLAQLSEIATPGFNFTNENAQDTVPQLRATMLQVNCYCPNGWFQMRQSYTNEYSFKYGICILPVTLQATWLASKLSCRNHWNRAYLLNEYTKTKHDYVLQIVSNVTAFKQPYTYFNGLSYVNGNWQWEQPVGESPIQLQSWTYWNPGYPTSSSTATVGVNVQPSTASISTGWQNTNRDLTNMYICVTKNHLNELRVHSSDTLSEYSTLLLILMTVSIPLSVINPSVWFTLYMTTFIHMLHFKGCLSQNSPPSAKYYDRNCGEDLGNLWLEIVAVVDNSKGMTNSGIINIAANIASVVSNGTRIGIDSSEPRTTRLGLVTYNAVATQVANLDTYHSIDDVFDGVFTALGSVSSSDESYLVHGLAEAENILEEGKQAVNRSHFQRVVIVYASTYKGTGALDPIPVADRLKTSGVTVITVAYDQDGDGALLHDLAKIATSHFNYTNTDDSGNVVGEIQGALLQVNCFCPNGWTQFRVSYNDINSYRYGVCIQPQGLMANWRAAQASCRAHWKNAFLVNEYDQNKHDYVLTVVKNTTGFNSPLSYHVGLNLIKGVWTWDQPVGWAQPSLQNWIAWNPSFPVASSTLTGVLNQQPSLEIKVGWQNVSPYTTAANYVCETASCDTDNYCSSVSTDNALRH</sequence>
<dbReference type="PANTHER" id="PTHR31024">
    <property type="entry name" value="C-TYPE LECTIN"/>
    <property type="match status" value="1"/>
</dbReference>
<name>A0A1I7UG46_9PELO</name>
<dbReference type="InterPro" id="IPR016187">
    <property type="entry name" value="CTDL_fold"/>
</dbReference>
<feature type="domain" description="VWFA" evidence="3">
    <location>
        <begin position="472"/>
        <end position="660"/>
    </location>
</feature>
<evidence type="ECO:0000259" key="2">
    <source>
        <dbReference type="PROSITE" id="PS50041"/>
    </source>
</evidence>
<dbReference type="SMART" id="SM00034">
    <property type="entry name" value="CLECT"/>
    <property type="match status" value="2"/>
</dbReference>
<dbReference type="eggNOG" id="ENOG502SH29">
    <property type="taxonomic scope" value="Eukaryota"/>
</dbReference>
<dbReference type="SMART" id="SM00327">
    <property type="entry name" value="VWA"/>
    <property type="match status" value="2"/>
</dbReference>
<dbReference type="SUPFAM" id="SSF56436">
    <property type="entry name" value="C-type lectin-like"/>
    <property type="match status" value="2"/>
</dbReference>
<dbReference type="FunFam" id="3.10.100.10:FF:000142">
    <property type="entry name" value="C-type LECtin"/>
    <property type="match status" value="2"/>
</dbReference>
<reference evidence="5" key="1">
    <citation type="submission" date="2016-11" db="UniProtKB">
        <authorList>
            <consortium name="WormBaseParasite"/>
        </authorList>
    </citation>
    <scope>IDENTIFICATION</scope>
</reference>
<dbReference type="Gene3D" id="3.40.50.410">
    <property type="entry name" value="von Willebrand factor, type A domain"/>
    <property type="match status" value="2"/>
</dbReference>
<feature type="domain" description="VWFA" evidence="3">
    <location>
        <begin position="47"/>
        <end position="233"/>
    </location>
</feature>
<dbReference type="InterPro" id="IPR016186">
    <property type="entry name" value="C-type_lectin-like/link_sf"/>
</dbReference>
<evidence type="ECO:0000313" key="5">
    <source>
        <dbReference type="WBParaSite" id="Csp11.Scaffold629.g8986.t1"/>
    </source>
</evidence>
<dbReference type="SUPFAM" id="SSF53300">
    <property type="entry name" value="vWA-like"/>
    <property type="match status" value="2"/>
</dbReference>
<dbReference type="InterPro" id="IPR002035">
    <property type="entry name" value="VWF_A"/>
</dbReference>
<protein>
    <submittedName>
        <fullName evidence="5">VWFA domain-containing protein</fullName>
    </submittedName>
</protein>
<dbReference type="InterPro" id="IPR001304">
    <property type="entry name" value="C-type_lectin-like"/>
</dbReference>
<dbReference type="STRING" id="1561998.A0A1I7UG46"/>
<dbReference type="AlphaFoldDB" id="A0A1I7UG46"/>